<dbReference type="PANTHER" id="PTHR12406:SF7">
    <property type="entry name" value="PATATIN-LIKE PHOSPHOLIPASE DOMAIN-CONTAINING PROTEIN 4"/>
    <property type="match status" value="1"/>
</dbReference>
<feature type="domain" description="PNPLA" evidence="2">
    <location>
        <begin position="5"/>
        <end position="194"/>
    </location>
</feature>
<dbReference type="InterPro" id="IPR033562">
    <property type="entry name" value="PLPL"/>
</dbReference>
<keyword evidence="1" id="KW-0443">Lipid metabolism</keyword>
<dbReference type="GO" id="GO:0004806">
    <property type="term" value="F:triacylglycerol lipase activity"/>
    <property type="evidence" value="ECO:0007669"/>
    <property type="project" value="TreeGrafter"/>
</dbReference>
<protein>
    <submittedName>
        <fullName evidence="3">Patatin-like phospholipase</fullName>
    </submittedName>
</protein>
<evidence type="ECO:0000313" key="4">
    <source>
        <dbReference type="Proteomes" id="UP000693970"/>
    </source>
</evidence>
<name>A0A9K3KFI1_9STRA</name>
<gene>
    <name evidence="3" type="ORF">IV203_020681</name>
</gene>
<feature type="short sequence motif" description="DGA/G" evidence="1">
    <location>
        <begin position="181"/>
        <end position="183"/>
    </location>
</feature>
<evidence type="ECO:0000259" key="2">
    <source>
        <dbReference type="PROSITE" id="PS51635"/>
    </source>
</evidence>
<feature type="active site" description="Nucleophile" evidence="1">
    <location>
        <position position="42"/>
    </location>
</feature>
<dbReference type="GO" id="GO:0055088">
    <property type="term" value="P:lipid homeostasis"/>
    <property type="evidence" value="ECO:0007669"/>
    <property type="project" value="TreeGrafter"/>
</dbReference>
<evidence type="ECO:0000313" key="3">
    <source>
        <dbReference type="EMBL" id="KAG7342737.1"/>
    </source>
</evidence>
<dbReference type="GO" id="GO:0005737">
    <property type="term" value="C:cytoplasm"/>
    <property type="evidence" value="ECO:0007669"/>
    <property type="project" value="TreeGrafter"/>
</dbReference>
<keyword evidence="1" id="KW-0378">Hydrolase</keyword>
<evidence type="ECO:0000256" key="1">
    <source>
        <dbReference type="PROSITE-ProRule" id="PRU01161"/>
    </source>
</evidence>
<dbReference type="InterPro" id="IPR002641">
    <property type="entry name" value="PNPLA_dom"/>
</dbReference>
<sequence length="255" mass="28061">MFWTLSFSGAGHLLPYHLGVATVLNQSKHRLPCSIEAIAGSSAGAIAATVMTLLPGRIEEYSDRFLQDRGHAFRNLQQMLLEDVSIQQSNSSSQSRPKLLVICTTKCSDGKMHLFSFDDATTSSVTSTTTSSDQSNNRILRAVQASCAIPKSFHPFDMFSRQELSYADEEGVEIDGTFHVDGGIAAPVPPTPMDQHPGCQVTTTRCQPFQIRPSVQNVRAMIVSMGLASREVLRDWYDRGMEDASEFVDLHDQTT</sequence>
<reference evidence="3" key="1">
    <citation type="journal article" date="2021" name="Sci. Rep.">
        <title>Diploid genomic architecture of Nitzschia inconspicua, an elite biomass production diatom.</title>
        <authorList>
            <person name="Oliver A."/>
            <person name="Podell S."/>
            <person name="Pinowska A."/>
            <person name="Traller J.C."/>
            <person name="Smith S.R."/>
            <person name="McClure R."/>
            <person name="Beliaev A."/>
            <person name="Bohutskyi P."/>
            <person name="Hill E.A."/>
            <person name="Rabines A."/>
            <person name="Zheng H."/>
            <person name="Allen L.Z."/>
            <person name="Kuo A."/>
            <person name="Grigoriev I.V."/>
            <person name="Allen A.E."/>
            <person name="Hazlebeck D."/>
            <person name="Allen E.E."/>
        </authorList>
    </citation>
    <scope>NUCLEOTIDE SEQUENCE</scope>
    <source>
        <strain evidence="3">Hildebrandi</strain>
    </source>
</reference>
<keyword evidence="4" id="KW-1185">Reference proteome</keyword>
<dbReference type="EMBL" id="JAGRRH010000024">
    <property type="protein sequence ID" value="KAG7342737.1"/>
    <property type="molecule type" value="Genomic_DNA"/>
</dbReference>
<reference evidence="3" key="2">
    <citation type="submission" date="2021-04" db="EMBL/GenBank/DDBJ databases">
        <authorList>
            <person name="Podell S."/>
        </authorList>
    </citation>
    <scope>NUCLEOTIDE SEQUENCE</scope>
    <source>
        <strain evidence="3">Hildebrandi</strain>
    </source>
</reference>
<accession>A0A9K3KFI1</accession>
<organism evidence="3 4">
    <name type="scientific">Nitzschia inconspicua</name>
    <dbReference type="NCBI Taxonomy" id="303405"/>
    <lineage>
        <taxon>Eukaryota</taxon>
        <taxon>Sar</taxon>
        <taxon>Stramenopiles</taxon>
        <taxon>Ochrophyta</taxon>
        <taxon>Bacillariophyta</taxon>
        <taxon>Bacillariophyceae</taxon>
        <taxon>Bacillariophycidae</taxon>
        <taxon>Bacillariales</taxon>
        <taxon>Bacillariaceae</taxon>
        <taxon>Nitzschia</taxon>
    </lineage>
</organism>
<keyword evidence="1" id="KW-0442">Lipid degradation</keyword>
<feature type="active site" description="Proton acceptor" evidence="1">
    <location>
        <position position="181"/>
    </location>
</feature>
<comment type="caution">
    <text evidence="3">The sequence shown here is derived from an EMBL/GenBank/DDBJ whole genome shotgun (WGS) entry which is preliminary data.</text>
</comment>
<dbReference type="PROSITE" id="PS51635">
    <property type="entry name" value="PNPLA"/>
    <property type="match status" value="1"/>
</dbReference>
<dbReference type="GO" id="GO:0019433">
    <property type="term" value="P:triglyceride catabolic process"/>
    <property type="evidence" value="ECO:0007669"/>
    <property type="project" value="TreeGrafter"/>
</dbReference>
<dbReference type="Proteomes" id="UP000693970">
    <property type="component" value="Unassembled WGS sequence"/>
</dbReference>
<feature type="short sequence motif" description="GXSXG" evidence="1">
    <location>
        <begin position="40"/>
        <end position="44"/>
    </location>
</feature>
<dbReference type="PANTHER" id="PTHR12406">
    <property type="entry name" value="CALCIUM-INDEPENDENT PHOSPHOLIPASE A2 IPLA2 -RELATED"/>
    <property type="match status" value="1"/>
</dbReference>
<dbReference type="Pfam" id="PF01734">
    <property type="entry name" value="Patatin"/>
    <property type="match status" value="1"/>
</dbReference>
<dbReference type="OrthoDB" id="48249at2759"/>
<dbReference type="GO" id="GO:0016020">
    <property type="term" value="C:membrane"/>
    <property type="evidence" value="ECO:0007669"/>
    <property type="project" value="TreeGrafter"/>
</dbReference>
<dbReference type="GO" id="GO:0005811">
    <property type="term" value="C:lipid droplet"/>
    <property type="evidence" value="ECO:0007669"/>
    <property type="project" value="TreeGrafter"/>
</dbReference>
<dbReference type="AlphaFoldDB" id="A0A9K3KFI1"/>
<proteinExistence type="predicted"/>
<comment type="caution">
    <text evidence="1">Lacks conserved residue(s) required for the propagation of feature annotation.</text>
</comment>